<evidence type="ECO:0000256" key="1">
    <source>
        <dbReference type="ARBA" id="ARBA00022448"/>
    </source>
</evidence>
<keyword evidence="2 6" id="KW-0349">Heme</keyword>
<evidence type="ECO:0000256" key="2">
    <source>
        <dbReference type="ARBA" id="ARBA00022617"/>
    </source>
</evidence>
<dbReference type="EMBL" id="JACHXW010000002">
    <property type="protein sequence ID" value="MBB3150921.1"/>
    <property type="molecule type" value="Genomic_DNA"/>
</dbReference>
<dbReference type="Pfam" id="PF13442">
    <property type="entry name" value="Cytochrome_CBB3"/>
    <property type="match status" value="1"/>
</dbReference>
<feature type="signal peptide" evidence="7">
    <location>
        <begin position="1"/>
        <end position="23"/>
    </location>
</feature>
<feature type="domain" description="Cytochrome c" evidence="8">
    <location>
        <begin position="38"/>
        <end position="117"/>
    </location>
</feature>
<keyword evidence="10" id="KW-1185">Reference proteome</keyword>
<dbReference type="InterPro" id="IPR051811">
    <property type="entry name" value="Cytochrome_c550/c551-like"/>
</dbReference>
<dbReference type="AlphaFoldDB" id="A0A7W5C4E8"/>
<evidence type="ECO:0000313" key="10">
    <source>
        <dbReference type="Proteomes" id="UP000518605"/>
    </source>
</evidence>
<dbReference type="PRINTS" id="PR00605">
    <property type="entry name" value="CYTCHROMECIC"/>
</dbReference>
<comment type="caution">
    <text evidence="9">The sequence shown here is derived from an EMBL/GenBank/DDBJ whole genome shotgun (WGS) entry which is preliminary data.</text>
</comment>
<sequence length="117" mass="12313">MIHHISKASFAYFVPFMLVLALAGCGSSEKSADDDKNALDGPGEVVSVYKANCVSCHGTGLQGRVGPATDLRKVGVRMSAADIAQQIEEGEGSMPAFKERLSAEEIAGLSEWLAGKK</sequence>
<organism evidence="9 10">
    <name type="scientific">Paenibacillus endophyticus</name>
    <dbReference type="NCBI Taxonomy" id="1294268"/>
    <lineage>
        <taxon>Bacteria</taxon>
        <taxon>Bacillati</taxon>
        <taxon>Bacillota</taxon>
        <taxon>Bacilli</taxon>
        <taxon>Bacillales</taxon>
        <taxon>Paenibacillaceae</taxon>
        <taxon>Paenibacillus</taxon>
    </lineage>
</organism>
<dbReference type="SUPFAM" id="SSF46626">
    <property type="entry name" value="Cytochrome c"/>
    <property type="match status" value="1"/>
</dbReference>
<evidence type="ECO:0000256" key="4">
    <source>
        <dbReference type="ARBA" id="ARBA00022982"/>
    </source>
</evidence>
<dbReference type="Proteomes" id="UP000518605">
    <property type="component" value="Unassembled WGS sequence"/>
</dbReference>
<keyword evidence="4" id="KW-0249">Electron transport</keyword>
<accession>A0A7W5C4E8</accession>
<dbReference type="GO" id="GO:0020037">
    <property type="term" value="F:heme binding"/>
    <property type="evidence" value="ECO:0007669"/>
    <property type="project" value="InterPro"/>
</dbReference>
<feature type="chain" id="PRO_5038970110" evidence="7">
    <location>
        <begin position="24"/>
        <end position="117"/>
    </location>
</feature>
<keyword evidence="5 6" id="KW-0408">Iron</keyword>
<proteinExistence type="predicted"/>
<dbReference type="PROSITE" id="PS51257">
    <property type="entry name" value="PROKAR_LIPOPROTEIN"/>
    <property type="match status" value="1"/>
</dbReference>
<dbReference type="InterPro" id="IPR009056">
    <property type="entry name" value="Cyt_c-like_dom"/>
</dbReference>
<dbReference type="GO" id="GO:0005506">
    <property type="term" value="F:iron ion binding"/>
    <property type="evidence" value="ECO:0007669"/>
    <property type="project" value="InterPro"/>
</dbReference>
<evidence type="ECO:0000256" key="5">
    <source>
        <dbReference type="ARBA" id="ARBA00023004"/>
    </source>
</evidence>
<keyword evidence="3 6" id="KW-0479">Metal-binding</keyword>
<keyword evidence="1" id="KW-0813">Transport</keyword>
<dbReference type="PANTHER" id="PTHR37823">
    <property type="entry name" value="CYTOCHROME C-553-LIKE"/>
    <property type="match status" value="1"/>
</dbReference>
<dbReference type="InterPro" id="IPR008168">
    <property type="entry name" value="Cyt_C_IC"/>
</dbReference>
<name>A0A7W5C4E8_9BACL</name>
<evidence type="ECO:0000256" key="7">
    <source>
        <dbReference type="SAM" id="SignalP"/>
    </source>
</evidence>
<dbReference type="PANTHER" id="PTHR37823:SF4">
    <property type="entry name" value="MENAQUINOL-CYTOCHROME C REDUCTASE CYTOCHROME B_C SUBUNIT"/>
    <property type="match status" value="1"/>
</dbReference>
<protein>
    <submittedName>
        <fullName evidence="9">Cytochrome c551</fullName>
    </submittedName>
</protein>
<evidence type="ECO:0000259" key="8">
    <source>
        <dbReference type="PROSITE" id="PS51007"/>
    </source>
</evidence>
<reference evidence="9 10" key="1">
    <citation type="submission" date="2020-08" db="EMBL/GenBank/DDBJ databases">
        <title>Genomic Encyclopedia of Type Strains, Phase III (KMG-III): the genomes of soil and plant-associated and newly described type strains.</title>
        <authorList>
            <person name="Whitman W."/>
        </authorList>
    </citation>
    <scope>NUCLEOTIDE SEQUENCE [LARGE SCALE GENOMIC DNA]</scope>
    <source>
        <strain evidence="9 10">CECT 8234</strain>
    </source>
</reference>
<evidence type="ECO:0000256" key="3">
    <source>
        <dbReference type="ARBA" id="ARBA00022723"/>
    </source>
</evidence>
<dbReference type="Gene3D" id="1.10.760.10">
    <property type="entry name" value="Cytochrome c-like domain"/>
    <property type="match status" value="1"/>
</dbReference>
<keyword evidence="7" id="KW-0732">Signal</keyword>
<evidence type="ECO:0000313" key="9">
    <source>
        <dbReference type="EMBL" id="MBB3150921.1"/>
    </source>
</evidence>
<dbReference type="InterPro" id="IPR036909">
    <property type="entry name" value="Cyt_c-like_dom_sf"/>
</dbReference>
<gene>
    <name evidence="9" type="ORF">FHS16_000955</name>
</gene>
<dbReference type="PROSITE" id="PS51007">
    <property type="entry name" value="CYTC"/>
    <property type="match status" value="1"/>
</dbReference>
<evidence type="ECO:0000256" key="6">
    <source>
        <dbReference type="PROSITE-ProRule" id="PRU00433"/>
    </source>
</evidence>
<dbReference type="RefSeq" id="WP_183559335.1">
    <property type="nucleotide sequence ID" value="NZ_CBCSLB010000009.1"/>
</dbReference>
<dbReference type="GO" id="GO:0009055">
    <property type="term" value="F:electron transfer activity"/>
    <property type="evidence" value="ECO:0007669"/>
    <property type="project" value="InterPro"/>
</dbReference>